<feature type="region of interest" description="Disordered" evidence="1">
    <location>
        <begin position="386"/>
        <end position="421"/>
    </location>
</feature>
<protein>
    <submittedName>
        <fullName evidence="2">Uncharacterized protein</fullName>
    </submittedName>
</protein>
<feature type="region of interest" description="Disordered" evidence="1">
    <location>
        <begin position="1"/>
        <end position="20"/>
    </location>
</feature>
<dbReference type="VEuPathDB" id="FungiDB:BTJ68_00620"/>
<accession>A0A3M6WP21</accession>
<name>A0A3M6WP21_HORWE</name>
<dbReference type="AlphaFoldDB" id="A0A3M6WP21"/>
<dbReference type="Proteomes" id="UP000282582">
    <property type="component" value="Unassembled WGS sequence"/>
</dbReference>
<feature type="compositionally biased region" description="Polar residues" evidence="1">
    <location>
        <begin position="78"/>
        <end position="88"/>
    </location>
</feature>
<feature type="compositionally biased region" description="Low complexity" evidence="1">
    <location>
        <begin position="183"/>
        <end position="203"/>
    </location>
</feature>
<feature type="region of interest" description="Disordered" evidence="1">
    <location>
        <begin position="172"/>
        <end position="246"/>
    </location>
</feature>
<feature type="compositionally biased region" description="Low complexity" evidence="1">
    <location>
        <begin position="396"/>
        <end position="412"/>
    </location>
</feature>
<evidence type="ECO:0000313" key="3">
    <source>
        <dbReference type="Proteomes" id="UP000282582"/>
    </source>
</evidence>
<comment type="caution">
    <text evidence="2">The sequence shown here is derived from an EMBL/GenBank/DDBJ whole genome shotgun (WGS) entry which is preliminary data.</text>
</comment>
<dbReference type="EMBL" id="QWIK01003121">
    <property type="protein sequence ID" value="RMX80285.1"/>
    <property type="molecule type" value="Genomic_DNA"/>
</dbReference>
<evidence type="ECO:0000256" key="1">
    <source>
        <dbReference type="SAM" id="MobiDB-lite"/>
    </source>
</evidence>
<gene>
    <name evidence="2" type="ORF">D0868_16183</name>
</gene>
<sequence length="421" mass="45586">MACSHFLNTNTPPSTRPPLAHIKSTSHIYHLPKSHQPLAPLLPISTTRLPALIDIDMSTNVPKRRSSSSVSGHRGPPWSQTQQGLQSMLTPRRVPRPLTNIDMDHVDNFSYDPQYLNDFSLPDGLDGRLPDQLRREVHNWQKAGAALLTALNRTKESGKRAAEYAYPDATTHEPVWPLSRRPSAQASEGASATSSTAGLASPPAISPVSPKPLDPFASGPLRKQATGLPDTSMGMETPPFSPIDSGAYTSPVAAATLPKTKPGVPDLAKLNTQLSPYASFNSDSTTTTVTTLGSSAATTTTPRTPFNDKSWEYFLGKFDNEVRDTKIALQRLTGYAKKIEVEKMELEGDFTPEIVLVTMQFREWWKTTGPQVSKLAHQVDFLLPPRLEDLDGPRRGGFSSSSVRGKGAAAAGASGGGEQRQ</sequence>
<organism evidence="2 3">
    <name type="scientific">Hortaea werneckii</name>
    <name type="common">Black yeast</name>
    <name type="synonym">Cladosporium werneckii</name>
    <dbReference type="NCBI Taxonomy" id="91943"/>
    <lineage>
        <taxon>Eukaryota</taxon>
        <taxon>Fungi</taxon>
        <taxon>Dikarya</taxon>
        <taxon>Ascomycota</taxon>
        <taxon>Pezizomycotina</taxon>
        <taxon>Dothideomycetes</taxon>
        <taxon>Dothideomycetidae</taxon>
        <taxon>Mycosphaerellales</taxon>
        <taxon>Teratosphaeriaceae</taxon>
        <taxon>Hortaea</taxon>
    </lineage>
</organism>
<feature type="region of interest" description="Disordered" evidence="1">
    <location>
        <begin position="60"/>
        <end position="88"/>
    </location>
</feature>
<evidence type="ECO:0000313" key="2">
    <source>
        <dbReference type="EMBL" id="RMX80285.1"/>
    </source>
</evidence>
<feature type="compositionally biased region" description="Polar residues" evidence="1">
    <location>
        <begin position="1"/>
        <end position="13"/>
    </location>
</feature>
<reference evidence="2 3" key="1">
    <citation type="journal article" date="2018" name="BMC Genomics">
        <title>Genomic evidence for intraspecific hybridization in a clonal and extremely halotolerant yeast.</title>
        <authorList>
            <person name="Gostincar C."/>
            <person name="Stajich J.E."/>
            <person name="Zupancic J."/>
            <person name="Zalar P."/>
            <person name="Gunde-Cimerman N."/>
        </authorList>
    </citation>
    <scope>NUCLEOTIDE SEQUENCE [LARGE SCALE GENOMIC DNA]</scope>
    <source>
        <strain evidence="2 3">EXF-6654</strain>
    </source>
</reference>
<proteinExistence type="predicted"/>